<evidence type="ECO:0000313" key="8">
    <source>
        <dbReference type="Proteomes" id="UP000669239"/>
    </source>
</evidence>
<dbReference type="RefSeq" id="WP_165641692.1">
    <property type="nucleotide sequence ID" value="NZ_JAAITT010000006.1"/>
</dbReference>
<reference evidence="7 8" key="1">
    <citation type="journal article" date="2020" name="Cell Host Microbe">
        <title>Functional and Genomic Variation between Human-Derived Isolates of Lachnospiraceae Reveals Inter- and Intra-Species Diversity.</title>
        <authorList>
            <person name="Sorbara M.T."/>
            <person name="Littmann E.R."/>
            <person name="Fontana E."/>
            <person name="Moody T.U."/>
            <person name="Kohout C.E."/>
            <person name="Gjonbalaj M."/>
            <person name="Eaton V."/>
            <person name="Seok R."/>
            <person name="Leiner I.M."/>
            <person name="Pamer E.G."/>
        </authorList>
    </citation>
    <scope>NUCLEOTIDE SEQUENCE [LARGE SCALE GENOMIC DNA]</scope>
    <source>
        <strain evidence="7 8">MSK.1.17</strain>
    </source>
</reference>
<evidence type="ECO:0000313" key="9">
    <source>
        <dbReference type="Proteomes" id="UP001299608"/>
    </source>
</evidence>
<evidence type="ECO:0000313" key="7">
    <source>
        <dbReference type="EMBL" id="NSJ48206.1"/>
    </source>
</evidence>
<dbReference type="NCBIfam" id="TIGR03026">
    <property type="entry name" value="NDP-sugDHase"/>
    <property type="match status" value="1"/>
</dbReference>
<evidence type="ECO:0000256" key="1">
    <source>
        <dbReference type="ARBA" id="ARBA00006601"/>
    </source>
</evidence>
<dbReference type="SUPFAM" id="SSF48179">
    <property type="entry name" value="6-phosphogluconate dehydrogenase C-terminal domain-like"/>
    <property type="match status" value="1"/>
</dbReference>
<evidence type="ECO:0000259" key="5">
    <source>
        <dbReference type="SMART" id="SM00984"/>
    </source>
</evidence>
<evidence type="ECO:0000256" key="2">
    <source>
        <dbReference type="ARBA" id="ARBA00023002"/>
    </source>
</evidence>
<comment type="similarity">
    <text evidence="1 4">Belongs to the UDP-glucose/GDP-mannose dehydrogenase family.</text>
</comment>
<feature type="domain" description="UDP-glucose/GDP-mannose dehydrogenase C-terminal" evidence="5">
    <location>
        <begin position="325"/>
        <end position="429"/>
    </location>
</feature>
<keyword evidence="8" id="KW-1185">Reference proteome</keyword>
<protein>
    <submittedName>
        <fullName evidence="6">Nucleotide sugar dehydrogenase</fullName>
    </submittedName>
</protein>
<comment type="caution">
    <text evidence="6">The sequence shown here is derived from an EMBL/GenBank/DDBJ whole genome shotgun (WGS) entry which is preliminary data.</text>
</comment>
<dbReference type="PANTHER" id="PTHR43491">
    <property type="entry name" value="UDP-N-ACETYL-D-MANNOSAMINE DEHYDROGENASE"/>
    <property type="match status" value="1"/>
</dbReference>
<sequence>MEGTLYHKIQRGAEAISIVGLGYVGLPIAAAFAEKGVKVIGFDVNREKIGLYRAGVDPTREVGDAVISHAGIDFTYDEGRLKDACFHIIAVPTPVNQDHTPDLSPVINASMVVGRNLKEGSIVVFESTVYPGVTEDVCIPILERESGLTAGSGFKVGYSPERINPGDRFHRLENITKIVSGMDDDALDLIARVYDIVIRAGTHRVSSIKAAEAIKVAENSQRDINIAFMNELAMVFDKMGIDTVEVAEGMDTKWNALKFRPGLVGGHCIGVDPYYFTYQAEKLGYHSQIILSGRKVNDAMGSFVADAAIKQMILAGKTVKEARVVILGMTFKENCPDIRNSKVNDIIKRLKEYGIDSLVADPLANPQEVMNEYGISMLPYASTYDADCVILAVAHEDFRRLTLQDFDRMFKPAGQKEKVLIDVKSILDKAEAEKAGFRYWRL</sequence>
<dbReference type="Pfam" id="PF00984">
    <property type="entry name" value="UDPG_MGDP_dh"/>
    <property type="match status" value="1"/>
</dbReference>
<dbReference type="Proteomes" id="UP001299608">
    <property type="component" value="Unassembled WGS sequence"/>
</dbReference>
<dbReference type="EMBL" id="JAAITT010000006">
    <property type="protein sequence ID" value="NSJ48206.1"/>
    <property type="molecule type" value="Genomic_DNA"/>
</dbReference>
<reference evidence="7" key="2">
    <citation type="submission" date="2020-02" db="EMBL/GenBank/DDBJ databases">
        <authorList>
            <person name="Littmann E."/>
            <person name="Sorbara M."/>
        </authorList>
    </citation>
    <scope>NUCLEOTIDE SEQUENCE</scope>
    <source>
        <strain evidence="7">MSK.1.17</strain>
    </source>
</reference>
<dbReference type="GO" id="GO:0016628">
    <property type="term" value="F:oxidoreductase activity, acting on the CH-CH group of donors, NAD or NADP as acceptor"/>
    <property type="evidence" value="ECO:0007669"/>
    <property type="project" value="InterPro"/>
</dbReference>
<dbReference type="GO" id="GO:0000271">
    <property type="term" value="P:polysaccharide biosynthetic process"/>
    <property type="evidence" value="ECO:0007669"/>
    <property type="project" value="InterPro"/>
</dbReference>
<evidence type="ECO:0000256" key="3">
    <source>
        <dbReference type="ARBA" id="ARBA00023027"/>
    </source>
</evidence>
<dbReference type="GO" id="GO:0016616">
    <property type="term" value="F:oxidoreductase activity, acting on the CH-OH group of donors, NAD or NADP as acceptor"/>
    <property type="evidence" value="ECO:0007669"/>
    <property type="project" value="InterPro"/>
</dbReference>
<proteinExistence type="inferred from homology"/>
<dbReference type="AlphaFoldDB" id="A0AAW5BPI4"/>
<dbReference type="Pfam" id="PF03721">
    <property type="entry name" value="UDPG_MGDP_dh_N"/>
    <property type="match status" value="1"/>
</dbReference>
<name>A0AAW5BPI4_9FIRM</name>
<dbReference type="InterPro" id="IPR014026">
    <property type="entry name" value="UDP-Glc/GDP-Man_DH_dimer"/>
</dbReference>
<dbReference type="InterPro" id="IPR036291">
    <property type="entry name" value="NAD(P)-bd_dom_sf"/>
</dbReference>
<dbReference type="InterPro" id="IPR014027">
    <property type="entry name" value="UDP-Glc/GDP-Man_DH_C"/>
</dbReference>
<dbReference type="InterPro" id="IPR008927">
    <property type="entry name" value="6-PGluconate_DH-like_C_sf"/>
</dbReference>
<dbReference type="PANTHER" id="PTHR43491:SF2">
    <property type="entry name" value="UDP-N-ACETYL-D-MANNOSAMINE DEHYDROGENASE"/>
    <property type="match status" value="1"/>
</dbReference>
<dbReference type="InterPro" id="IPR028359">
    <property type="entry name" value="UDP_ManNAc/GlcNAc_DH"/>
</dbReference>
<dbReference type="SMART" id="SM00984">
    <property type="entry name" value="UDPG_MGDP_dh_C"/>
    <property type="match status" value="1"/>
</dbReference>
<dbReference type="PIRSF" id="PIRSF000124">
    <property type="entry name" value="UDPglc_GDPman_dh"/>
    <property type="match status" value="1"/>
</dbReference>
<accession>A0AAW5BPI4</accession>
<organism evidence="6 9">
    <name type="scientific">Enterocloster aldenensis</name>
    <dbReference type="NCBI Taxonomy" id="358742"/>
    <lineage>
        <taxon>Bacteria</taxon>
        <taxon>Bacillati</taxon>
        <taxon>Bacillota</taxon>
        <taxon>Clostridia</taxon>
        <taxon>Lachnospirales</taxon>
        <taxon>Lachnospiraceae</taxon>
        <taxon>Enterocloster</taxon>
    </lineage>
</organism>
<dbReference type="Proteomes" id="UP000669239">
    <property type="component" value="Unassembled WGS sequence"/>
</dbReference>
<dbReference type="EMBL" id="JAKNGE010000011">
    <property type="protein sequence ID" value="MCG4745903.1"/>
    <property type="molecule type" value="Genomic_DNA"/>
</dbReference>
<evidence type="ECO:0000313" key="6">
    <source>
        <dbReference type="EMBL" id="MCG4745903.1"/>
    </source>
</evidence>
<evidence type="ECO:0000256" key="4">
    <source>
        <dbReference type="PIRNR" id="PIRNR000124"/>
    </source>
</evidence>
<dbReference type="InterPro" id="IPR036220">
    <property type="entry name" value="UDP-Glc/GDP-Man_DH_C_sf"/>
</dbReference>
<keyword evidence="3" id="KW-0520">NAD</keyword>
<dbReference type="SUPFAM" id="SSF51735">
    <property type="entry name" value="NAD(P)-binding Rossmann-fold domains"/>
    <property type="match status" value="1"/>
</dbReference>
<dbReference type="Pfam" id="PF03720">
    <property type="entry name" value="UDPG_MGDP_dh_C"/>
    <property type="match status" value="1"/>
</dbReference>
<dbReference type="PIRSF" id="PIRSF500136">
    <property type="entry name" value="UDP_ManNAc_DH"/>
    <property type="match status" value="1"/>
</dbReference>
<reference evidence="6" key="3">
    <citation type="submission" date="2022-01" db="EMBL/GenBank/DDBJ databases">
        <title>Collection of gut derived symbiotic bacterial strains cultured from healthy donors.</title>
        <authorList>
            <person name="Lin H."/>
            <person name="Kohout C."/>
            <person name="Waligurski E."/>
            <person name="Pamer E.G."/>
        </authorList>
    </citation>
    <scope>NUCLEOTIDE SEQUENCE</scope>
    <source>
        <strain evidence="6">DFI.6.55</strain>
    </source>
</reference>
<gene>
    <name evidence="7" type="ORF">G5B36_05775</name>
    <name evidence="6" type="ORF">L0N08_10810</name>
</gene>
<dbReference type="InterPro" id="IPR001732">
    <property type="entry name" value="UDP-Glc/GDP-Man_DH_N"/>
</dbReference>
<dbReference type="GO" id="GO:0051287">
    <property type="term" value="F:NAD binding"/>
    <property type="evidence" value="ECO:0007669"/>
    <property type="project" value="InterPro"/>
</dbReference>
<dbReference type="InterPro" id="IPR017476">
    <property type="entry name" value="UDP-Glc/GDP-Man"/>
</dbReference>
<dbReference type="Gene3D" id="3.40.50.720">
    <property type="entry name" value="NAD(P)-binding Rossmann-like Domain"/>
    <property type="match status" value="2"/>
</dbReference>
<keyword evidence="2" id="KW-0560">Oxidoreductase</keyword>
<dbReference type="SUPFAM" id="SSF52413">
    <property type="entry name" value="UDP-glucose/GDP-mannose dehydrogenase C-terminal domain"/>
    <property type="match status" value="1"/>
</dbReference>